<dbReference type="EMBL" id="FZQP02002802">
    <property type="protein sequence ID" value="VVC96596.1"/>
    <property type="molecule type" value="Genomic_DNA"/>
</dbReference>
<reference evidence="1 2" key="1">
    <citation type="submission" date="2017-07" db="EMBL/GenBank/DDBJ databases">
        <authorList>
            <person name="Talla V."/>
            <person name="Backstrom N."/>
        </authorList>
    </citation>
    <scope>NUCLEOTIDE SEQUENCE [LARGE SCALE GENOMIC DNA]</scope>
</reference>
<proteinExistence type="predicted"/>
<protein>
    <submittedName>
        <fullName evidence="1">Uncharacterized protein</fullName>
    </submittedName>
</protein>
<sequence>ALHAQVSGDDLIPYEAWCSGDSVDRHRLLRSQRLATRLACKREPGEGRVDAVKIDISPEVFSAKTGTPATCTNPFDIQAKPIVSLFNEMLLEYQKYMDFVVNNSPLAKERRDYDIINEKRALFYKKMAEKKEKNKAQS</sequence>
<organism evidence="1 2">
    <name type="scientific">Leptidea sinapis</name>
    <dbReference type="NCBI Taxonomy" id="189913"/>
    <lineage>
        <taxon>Eukaryota</taxon>
        <taxon>Metazoa</taxon>
        <taxon>Ecdysozoa</taxon>
        <taxon>Arthropoda</taxon>
        <taxon>Hexapoda</taxon>
        <taxon>Insecta</taxon>
        <taxon>Pterygota</taxon>
        <taxon>Neoptera</taxon>
        <taxon>Endopterygota</taxon>
        <taxon>Lepidoptera</taxon>
        <taxon>Glossata</taxon>
        <taxon>Ditrysia</taxon>
        <taxon>Papilionoidea</taxon>
        <taxon>Pieridae</taxon>
        <taxon>Dismorphiinae</taxon>
        <taxon>Leptidea</taxon>
    </lineage>
</organism>
<accession>A0A5E4QGF5</accession>
<evidence type="ECO:0000313" key="1">
    <source>
        <dbReference type="EMBL" id="VVC96596.1"/>
    </source>
</evidence>
<dbReference type="AlphaFoldDB" id="A0A5E4QGF5"/>
<feature type="non-terminal residue" evidence="1">
    <location>
        <position position="1"/>
    </location>
</feature>
<keyword evidence="2" id="KW-1185">Reference proteome</keyword>
<name>A0A5E4QGF5_9NEOP</name>
<dbReference type="Proteomes" id="UP000324832">
    <property type="component" value="Unassembled WGS sequence"/>
</dbReference>
<gene>
    <name evidence="1" type="ORF">LSINAPIS_LOCUS8060</name>
</gene>
<evidence type="ECO:0000313" key="2">
    <source>
        <dbReference type="Proteomes" id="UP000324832"/>
    </source>
</evidence>